<comment type="catalytic activity">
    <reaction evidence="6 7">
        <text>Release of N-terminal amino acids, preferentially methionine, from peptides and arylamides.</text>
        <dbReference type="EC" id="3.4.11.18"/>
    </reaction>
</comment>
<dbReference type="PRINTS" id="PR00599">
    <property type="entry name" value="MAPEPTIDASE"/>
</dbReference>
<dbReference type="RefSeq" id="WP_109416250.1">
    <property type="nucleotide sequence ID" value="NZ_QEAS01000010.1"/>
</dbReference>
<dbReference type="Pfam" id="PF00557">
    <property type="entry name" value="Peptidase_M24"/>
    <property type="match status" value="1"/>
</dbReference>
<dbReference type="InterPro" id="IPR000994">
    <property type="entry name" value="Pept_M24"/>
</dbReference>
<feature type="binding site" evidence="6">
    <location>
        <position position="175"/>
    </location>
    <ligand>
        <name>substrate</name>
    </ligand>
</feature>
<feature type="binding site" evidence="6">
    <location>
        <position position="76"/>
    </location>
    <ligand>
        <name>substrate</name>
    </ligand>
</feature>
<evidence type="ECO:0000313" key="10">
    <source>
        <dbReference type="Proteomes" id="UP000245647"/>
    </source>
</evidence>
<comment type="similarity">
    <text evidence="6">Belongs to the peptidase M24A family. Methionine aminopeptidase type 1 subfamily.</text>
</comment>
<dbReference type="PANTHER" id="PTHR43330:SF13">
    <property type="entry name" value="METHIONINE AMINOPEPTIDASE 2"/>
    <property type="match status" value="1"/>
</dbReference>
<comment type="cofactor">
    <cofactor evidence="6">
        <name>Co(2+)</name>
        <dbReference type="ChEBI" id="CHEBI:48828"/>
    </cofactor>
    <cofactor evidence="6">
        <name>Zn(2+)</name>
        <dbReference type="ChEBI" id="CHEBI:29105"/>
    </cofactor>
    <cofactor evidence="6">
        <name>Mn(2+)</name>
        <dbReference type="ChEBI" id="CHEBI:29035"/>
    </cofactor>
    <cofactor evidence="6">
        <name>Fe(2+)</name>
        <dbReference type="ChEBI" id="CHEBI:29033"/>
    </cofactor>
    <text evidence="6">Binds 2 divalent metal cations per subunit. Has a high-affinity and a low affinity metal-binding site. The true nature of the physiological cofactor is under debate. The enzyme is active with cobalt, zinc, manganese or divalent iron ions. Most likely, methionine aminopeptidases function as mononuclear Fe(2+)-metalloproteases under physiological conditions, and the catalytically relevant metal-binding site has been assigned to the histidine-containing high-affinity site.</text>
</comment>
<comment type="function">
    <text evidence="1 6">Removes the N-terminal methionine from nascent proteins. The N-terminal methionine is often cleaved when the second residue in the primary sequence is small and uncharged (Met-Ala-, Cys, Gly, Pro, Ser, Thr, or Val). Requires deformylation of the N(alpha)-formylated initiator methionine before it can be hydrolyzed.</text>
</comment>
<comment type="caution">
    <text evidence="9">The sequence shown here is derived from an EMBL/GenBank/DDBJ whole genome shotgun (WGS) entry which is preliminary data.</text>
</comment>
<dbReference type="OrthoDB" id="9802055at2"/>
<dbReference type="NCBIfam" id="TIGR00500">
    <property type="entry name" value="met_pdase_I"/>
    <property type="match status" value="1"/>
</dbReference>
<protein>
    <recommendedName>
        <fullName evidence="6 7">Methionine aminopeptidase</fullName>
        <shortName evidence="6">MAP</shortName>
        <shortName evidence="6">MetAP</shortName>
        <ecNumber evidence="6 7">3.4.11.18</ecNumber>
    </recommendedName>
    <alternativeName>
        <fullName evidence="6">Peptidase M</fullName>
    </alternativeName>
</protein>
<accession>A0A2U2PFH7</accession>
<dbReference type="GO" id="GO:0004239">
    <property type="term" value="F:initiator methionyl aminopeptidase activity"/>
    <property type="evidence" value="ECO:0007669"/>
    <property type="project" value="UniProtKB-UniRule"/>
</dbReference>
<feature type="binding site" evidence="6">
    <location>
        <position position="168"/>
    </location>
    <ligand>
        <name>a divalent metal cation</name>
        <dbReference type="ChEBI" id="CHEBI:60240"/>
        <label>2</label>
        <note>catalytic</note>
    </ligand>
</feature>
<evidence type="ECO:0000256" key="1">
    <source>
        <dbReference type="ARBA" id="ARBA00002521"/>
    </source>
</evidence>
<dbReference type="Proteomes" id="UP000245647">
    <property type="component" value="Unassembled WGS sequence"/>
</dbReference>
<feature type="domain" description="Peptidase M24" evidence="8">
    <location>
        <begin position="11"/>
        <end position="238"/>
    </location>
</feature>
<feature type="binding site" evidence="6">
    <location>
        <position position="232"/>
    </location>
    <ligand>
        <name>a divalent metal cation</name>
        <dbReference type="ChEBI" id="CHEBI:60240"/>
        <label>2</label>
        <note>catalytic</note>
    </ligand>
</feature>
<dbReference type="Gene3D" id="3.90.230.10">
    <property type="entry name" value="Creatinase/methionine aminopeptidase superfamily"/>
    <property type="match status" value="1"/>
</dbReference>
<reference evidence="9 10" key="1">
    <citation type="submission" date="2018-04" db="EMBL/GenBank/DDBJ databases">
        <title>Pedobacter chongqingensis sp. nov., isolated from a rottenly hemp rope.</title>
        <authorList>
            <person name="Cai Y."/>
        </authorList>
    </citation>
    <scope>NUCLEOTIDE SEQUENCE [LARGE SCALE GENOMIC DNA]</scope>
    <source>
        <strain evidence="9 10">FJ4-8</strain>
    </source>
</reference>
<evidence type="ECO:0000256" key="7">
    <source>
        <dbReference type="RuleBase" id="RU003653"/>
    </source>
</evidence>
<dbReference type="EC" id="3.4.11.18" evidence="6 7"/>
<feature type="binding site" evidence="6">
    <location>
        <position position="105"/>
    </location>
    <ligand>
        <name>a divalent metal cation</name>
        <dbReference type="ChEBI" id="CHEBI:60240"/>
        <label>1</label>
    </ligand>
</feature>
<proteinExistence type="inferred from homology"/>
<keyword evidence="2 6" id="KW-0031">Aminopeptidase</keyword>
<keyword evidence="10" id="KW-1185">Reference proteome</keyword>
<keyword evidence="3 6" id="KW-0645">Protease</keyword>
<evidence type="ECO:0000256" key="5">
    <source>
        <dbReference type="ARBA" id="ARBA00022801"/>
    </source>
</evidence>
<keyword evidence="4 6" id="KW-0479">Metal-binding</keyword>
<dbReference type="SUPFAM" id="SSF55920">
    <property type="entry name" value="Creatinase/aminopeptidase"/>
    <property type="match status" value="1"/>
</dbReference>
<gene>
    <name evidence="6 9" type="primary">map</name>
    <name evidence="9" type="ORF">DDR33_13105</name>
</gene>
<dbReference type="PANTHER" id="PTHR43330">
    <property type="entry name" value="METHIONINE AMINOPEPTIDASE"/>
    <property type="match status" value="1"/>
</dbReference>
<dbReference type="GO" id="GO:0070006">
    <property type="term" value="F:metalloaminopeptidase activity"/>
    <property type="evidence" value="ECO:0007669"/>
    <property type="project" value="UniProtKB-UniRule"/>
</dbReference>
<dbReference type="HAMAP" id="MF_01974">
    <property type="entry name" value="MetAP_1"/>
    <property type="match status" value="1"/>
</dbReference>
<evidence type="ECO:0000259" key="8">
    <source>
        <dbReference type="Pfam" id="PF00557"/>
    </source>
</evidence>
<feature type="binding site" evidence="6">
    <location>
        <position position="105"/>
    </location>
    <ligand>
        <name>a divalent metal cation</name>
        <dbReference type="ChEBI" id="CHEBI:60240"/>
        <label>2</label>
        <note>catalytic</note>
    </ligand>
</feature>
<dbReference type="InterPro" id="IPR001714">
    <property type="entry name" value="Pept_M24_MAP"/>
</dbReference>
<dbReference type="InterPro" id="IPR036005">
    <property type="entry name" value="Creatinase/aminopeptidase-like"/>
</dbReference>
<evidence type="ECO:0000256" key="6">
    <source>
        <dbReference type="HAMAP-Rule" id="MF_01974"/>
    </source>
</evidence>
<sequence>MSINNDSELAGIRKISEIVALTVREMKAYASAGMSTKELDDYGKTLLEKYHARSAPLLTYKFPGCTCISLNGEIAHGIPSDSKVLREGDLINIDVSAELDGFWADNGASFVIGEDINNHFPLINASRAILKKAISNIRGGVRVSDIGGLIESEAKKSGYRVIKNLTGHGIGRSLHEAPEVANYRDNFNKQRFAKNQVVAVETFISTLSTIADTTEDGWTLTGNKGGFVAQFEHTILVTSGLPVILTESNGIFE</sequence>
<feature type="binding site" evidence="6">
    <location>
        <position position="94"/>
    </location>
    <ligand>
        <name>a divalent metal cation</name>
        <dbReference type="ChEBI" id="CHEBI:60240"/>
        <label>1</label>
    </ligand>
</feature>
<dbReference type="InterPro" id="IPR002467">
    <property type="entry name" value="Pept_M24A_MAP1"/>
</dbReference>
<comment type="subunit">
    <text evidence="6">Monomer.</text>
</comment>
<evidence type="ECO:0000256" key="3">
    <source>
        <dbReference type="ARBA" id="ARBA00022670"/>
    </source>
</evidence>
<dbReference type="GO" id="GO:0006508">
    <property type="term" value="P:proteolysis"/>
    <property type="evidence" value="ECO:0007669"/>
    <property type="project" value="UniProtKB-KW"/>
</dbReference>
<evidence type="ECO:0000256" key="4">
    <source>
        <dbReference type="ARBA" id="ARBA00022723"/>
    </source>
</evidence>
<dbReference type="CDD" id="cd01086">
    <property type="entry name" value="MetAP1"/>
    <property type="match status" value="1"/>
</dbReference>
<dbReference type="EMBL" id="QEAS01000010">
    <property type="protein sequence ID" value="PWG80133.1"/>
    <property type="molecule type" value="Genomic_DNA"/>
</dbReference>
<organism evidence="9 10">
    <name type="scientific">Pararcticibacter amylolyticus</name>
    <dbReference type="NCBI Taxonomy" id="2173175"/>
    <lineage>
        <taxon>Bacteria</taxon>
        <taxon>Pseudomonadati</taxon>
        <taxon>Bacteroidota</taxon>
        <taxon>Sphingobacteriia</taxon>
        <taxon>Sphingobacteriales</taxon>
        <taxon>Sphingobacteriaceae</taxon>
        <taxon>Pararcticibacter</taxon>
    </lineage>
</organism>
<evidence type="ECO:0000313" key="9">
    <source>
        <dbReference type="EMBL" id="PWG80133.1"/>
    </source>
</evidence>
<dbReference type="AlphaFoldDB" id="A0A2U2PFH7"/>
<feature type="binding site" evidence="6">
    <location>
        <position position="201"/>
    </location>
    <ligand>
        <name>a divalent metal cation</name>
        <dbReference type="ChEBI" id="CHEBI:60240"/>
        <label>2</label>
        <note>catalytic</note>
    </ligand>
</feature>
<feature type="binding site" evidence="6">
    <location>
        <position position="232"/>
    </location>
    <ligand>
        <name>a divalent metal cation</name>
        <dbReference type="ChEBI" id="CHEBI:60240"/>
        <label>1</label>
    </ligand>
</feature>
<keyword evidence="5 6" id="KW-0378">Hydrolase</keyword>
<evidence type="ECO:0000256" key="2">
    <source>
        <dbReference type="ARBA" id="ARBA00022438"/>
    </source>
</evidence>
<name>A0A2U2PFH7_9SPHI</name>
<dbReference type="GO" id="GO:0046872">
    <property type="term" value="F:metal ion binding"/>
    <property type="evidence" value="ECO:0007669"/>
    <property type="project" value="UniProtKB-UniRule"/>
</dbReference>